<dbReference type="PANTHER" id="PTHR13618:SF1">
    <property type="entry name" value="PROTEIN ROGDI HOMOLOG"/>
    <property type="match status" value="1"/>
</dbReference>
<dbReference type="InterPro" id="IPR028241">
    <property type="entry name" value="RAVE2/Rogdi"/>
</dbReference>
<name>A0A0C2F4F8_9PEZI</name>
<dbReference type="EMBL" id="AWTV01000005">
    <property type="protein sequence ID" value="KIH93784.1"/>
    <property type="molecule type" value="Genomic_DNA"/>
</dbReference>
<dbReference type="GO" id="GO:0043291">
    <property type="term" value="C:RAVE complex"/>
    <property type="evidence" value="ECO:0007669"/>
    <property type="project" value="TreeGrafter"/>
</dbReference>
<feature type="compositionally biased region" description="Low complexity" evidence="1">
    <location>
        <begin position="420"/>
        <end position="438"/>
    </location>
</feature>
<protein>
    <submittedName>
        <fullName evidence="2">37S ribosomal protein rsm22</fullName>
    </submittedName>
</protein>
<evidence type="ECO:0000313" key="3">
    <source>
        <dbReference type="Proteomes" id="UP000031575"/>
    </source>
</evidence>
<dbReference type="OrthoDB" id="66510at2759"/>
<feature type="compositionally biased region" description="Polar residues" evidence="1">
    <location>
        <begin position="145"/>
        <end position="160"/>
    </location>
</feature>
<dbReference type="GO" id="GO:0005840">
    <property type="term" value="C:ribosome"/>
    <property type="evidence" value="ECO:0007669"/>
    <property type="project" value="UniProtKB-KW"/>
</dbReference>
<organism evidence="2 3">
    <name type="scientific">Sporothrix brasiliensis 5110</name>
    <dbReference type="NCBI Taxonomy" id="1398154"/>
    <lineage>
        <taxon>Eukaryota</taxon>
        <taxon>Fungi</taxon>
        <taxon>Dikarya</taxon>
        <taxon>Ascomycota</taxon>
        <taxon>Pezizomycotina</taxon>
        <taxon>Sordariomycetes</taxon>
        <taxon>Sordariomycetidae</taxon>
        <taxon>Ophiostomatales</taxon>
        <taxon>Ophiostomataceae</taxon>
        <taxon>Sporothrix</taxon>
    </lineage>
</organism>
<proteinExistence type="predicted"/>
<dbReference type="Proteomes" id="UP000031575">
    <property type="component" value="Unassembled WGS sequence"/>
</dbReference>
<dbReference type="AlphaFoldDB" id="A0A0C2F4F8"/>
<dbReference type="HOGENOM" id="CLU_043442_0_0_1"/>
<sequence>MSVAIWPSLPPEELKDAIETTQHLCSLLLLQRRPTSLALLERLAMSSDWVIVCPLPGSALRSAPEPSPAFDVGFLKESPRPRHMVRSLENDNPFKRLVDQEKLKSKTFKRDCGRAQLLKTIKSRPPAEETPEAEISQAHMMLEPQSEQKSLSPQRTSLLTDGSHDKKARELEWLLNEMGDDLRGLKVSLEDCYQLLEPADQGNTLVVTTPRTEAVKGHITRLGTRITKGIVNLKMRTLPPQTLSIDPHHPITIAPLDDLSILLARSIELLNITLTHAYPEKSSTSSSESAHALGPAPKIGTFLAAQLRVLAQALQDASAILRGPALTTSDSAWSSRSAALSHFLPQLPPGISFYIGLQESQLVLWLRALEPADMPVNLGMKFALALGTARRIEHDEADRVFNYCCEDGSAKGLHGPPPTGAAGSDSGHDSGTGTGSATPEGPARIYVREKIRVESADPSLLSLSAKLNALSHALVHIRRNLAAVMDEEIDE</sequence>
<dbReference type="Pfam" id="PF10259">
    <property type="entry name" value="Rogdi_lz"/>
    <property type="match status" value="1"/>
</dbReference>
<dbReference type="PANTHER" id="PTHR13618">
    <property type="entry name" value="LEUCINE ZIPPER CONTAINING TRANSCRIPTION FACTOR LZF1"/>
    <property type="match status" value="1"/>
</dbReference>
<feature type="region of interest" description="Disordered" evidence="1">
    <location>
        <begin position="142"/>
        <end position="163"/>
    </location>
</feature>
<comment type="caution">
    <text evidence="2">The sequence shown here is derived from an EMBL/GenBank/DDBJ whole genome shotgun (WGS) entry which is preliminary data.</text>
</comment>
<reference evidence="2 3" key="1">
    <citation type="journal article" date="2014" name="BMC Genomics">
        <title>Comparative genomics of the major fungal agents of human and animal Sporotrichosis: Sporothrix schenckii and Sporothrix brasiliensis.</title>
        <authorList>
            <person name="Teixeira M.M."/>
            <person name="de Almeida L.G."/>
            <person name="Kubitschek-Barreira P."/>
            <person name="Alves F.L."/>
            <person name="Kioshima E.S."/>
            <person name="Abadio A.K."/>
            <person name="Fernandes L."/>
            <person name="Derengowski L.S."/>
            <person name="Ferreira K.S."/>
            <person name="Souza R.C."/>
            <person name="Ruiz J.C."/>
            <person name="de Andrade N.C."/>
            <person name="Paes H.C."/>
            <person name="Nicola A.M."/>
            <person name="Albuquerque P."/>
            <person name="Gerber A.L."/>
            <person name="Martins V.P."/>
            <person name="Peconick L.D."/>
            <person name="Neto A.V."/>
            <person name="Chaucanez C.B."/>
            <person name="Silva P.A."/>
            <person name="Cunha O.L."/>
            <person name="de Oliveira F.F."/>
            <person name="dos Santos T.C."/>
            <person name="Barros A.L."/>
            <person name="Soares M.A."/>
            <person name="de Oliveira L.M."/>
            <person name="Marini M.M."/>
            <person name="Villalobos-Duno H."/>
            <person name="Cunha M.M."/>
            <person name="de Hoog S."/>
            <person name="da Silveira J.F."/>
            <person name="Henrissat B."/>
            <person name="Nino-Vega G.A."/>
            <person name="Cisalpino P.S."/>
            <person name="Mora-Montes H.M."/>
            <person name="Almeida S.R."/>
            <person name="Stajich J.E."/>
            <person name="Lopes-Bezerra L.M."/>
            <person name="Vasconcelos A.T."/>
            <person name="Felipe M.S."/>
        </authorList>
    </citation>
    <scope>NUCLEOTIDE SEQUENCE [LARGE SCALE GENOMIC DNA]</scope>
    <source>
        <strain evidence="2 3">5110</strain>
    </source>
</reference>
<dbReference type="RefSeq" id="XP_040621794.1">
    <property type="nucleotide sequence ID" value="XM_040762504.1"/>
</dbReference>
<keyword evidence="3" id="KW-1185">Reference proteome</keyword>
<feature type="region of interest" description="Disordered" evidence="1">
    <location>
        <begin position="414"/>
        <end position="441"/>
    </location>
</feature>
<dbReference type="VEuPathDB" id="FungiDB:SPBR_04221"/>
<dbReference type="GeneID" id="63677425"/>
<accession>A0A0C2F4F8</accession>
<evidence type="ECO:0000256" key="1">
    <source>
        <dbReference type="SAM" id="MobiDB-lite"/>
    </source>
</evidence>
<keyword evidence="2" id="KW-0687">Ribonucleoprotein</keyword>
<evidence type="ECO:0000313" key="2">
    <source>
        <dbReference type="EMBL" id="KIH93784.1"/>
    </source>
</evidence>
<gene>
    <name evidence="2" type="ORF">SPBR_04221</name>
</gene>
<keyword evidence="2" id="KW-0689">Ribosomal protein</keyword>